<proteinExistence type="predicted"/>
<evidence type="ECO:0000313" key="1">
    <source>
        <dbReference type="EMBL" id="KAI5677888.1"/>
    </source>
</evidence>
<sequence>MPSGAGWPAQSLLVSFPGDLAVCLLNESSSKTGRLVLLFLVRFLRSNISIPLFYTETGHSIFRVGSPVLETDVRFLSWSGFIYVTGLITSVFFNITLSTIYK</sequence>
<comment type="caution">
    <text evidence="1">The sequence shown here is derived from an EMBL/GenBank/DDBJ whole genome shotgun (WGS) entry which is preliminary data.</text>
</comment>
<keyword evidence="2" id="KW-1185">Reference proteome</keyword>
<reference evidence="2" key="1">
    <citation type="journal article" date="2023" name="Nat. Plants">
        <title>Single-cell RNA sequencing provides a high-resolution roadmap for understanding the multicellular compartmentation of specialized metabolism.</title>
        <authorList>
            <person name="Sun S."/>
            <person name="Shen X."/>
            <person name="Li Y."/>
            <person name="Li Y."/>
            <person name="Wang S."/>
            <person name="Li R."/>
            <person name="Zhang H."/>
            <person name="Shen G."/>
            <person name="Guo B."/>
            <person name="Wei J."/>
            <person name="Xu J."/>
            <person name="St-Pierre B."/>
            <person name="Chen S."/>
            <person name="Sun C."/>
        </authorList>
    </citation>
    <scope>NUCLEOTIDE SEQUENCE [LARGE SCALE GENOMIC DNA]</scope>
</reference>
<name>A0ACC0BYV8_CATRO</name>
<dbReference type="Proteomes" id="UP001060085">
    <property type="component" value="Linkage Group LG02"/>
</dbReference>
<evidence type="ECO:0000313" key="2">
    <source>
        <dbReference type="Proteomes" id="UP001060085"/>
    </source>
</evidence>
<gene>
    <name evidence="1" type="ORF">M9H77_08838</name>
</gene>
<organism evidence="1 2">
    <name type="scientific">Catharanthus roseus</name>
    <name type="common">Madagascar periwinkle</name>
    <name type="synonym">Vinca rosea</name>
    <dbReference type="NCBI Taxonomy" id="4058"/>
    <lineage>
        <taxon>Eukaryota</taxon>
        <taxon>Viridiplantae</taxon>
        <taxon>Streptophyta</taxon>
        <taxon>Embryophyta</taxon>
        <taxon>Tracheophyta</taxon>
        <taxon>Spermatophyta</taxon>
        <taxon>Magnoliopsida</taxon>
        <taxon>eudicotyledons</taxon>
        <taxon>Gunneridae</taxon>
        <taxon>Pentapetalae</taxon>
        <taxon>asterids</taxon>
        <taxon>lamiids</taxon>
        <taxon>Gentianales</taxon>
        <taxon>Apocynaceae</taxon>
        <taxon>Rauvolfioideae</taxon>
        <taxon>Vinceae</taxon>
        <taxon>Catharanthinae</taxon>
        <taxon>Catharanthus</taxon>
    </lineage>
</organism>
<accession>A0ACC0BYV8</accession>
<dbReference type="EMBL" id="CM044702">
    <property type="protein sequence ID" value="KAI5677888.1"/>
    <property type="molecule type" value="Genomic_DNA"/>
</dbReference>
<protein>
    <submittedName>
        <fullName evidence="1">Uncharacterized protein</fullName>
    </submittedName>
</protein>